<dbReference type="RefSeq" id="WP_014108755.1">
    <property type="nucleotide sequence ID" value="NC_016041.1"/>
</dbReference>
<comment type="similarity">
    <text evidence="6">Belongs to the BamC family.</text>
</comment>
<dbReference type="Gene3D" id="3.30.530.50">
    <property type="match status" value="1"/>
</dbReference>
<dbReference type="Pfam" id="PF06804">
    <property type="entry name" value="Lipoprotein_18"/>
    <property type="match status" value="1"/>
</dbReference>
<keyword evidence="2 6" id="KW-0472">Membrane</keyword>
<gene>
    <name evidence="7" type="primary">nlpB</name>
    <name evidence="6" type="synonym">bamC</name>
    <name evidence="7" type="ordered locus">GNIT_1768</name>
</gene>
<dbReference type="eggNOG" id="COG3317">
    <property type="taxonomic scope" value="Bacteria"/>
</dbReference>
<comment type="subunit">
    <text evidence="6">Part of the Bam complex.</text>
</comment>
<keyword evidence="3 6" id="KW-0564">Palmitate</keyword>
<evidence type="ECO:0000313" key="7">
    <source>
        <dbReference type="EMBL" id="AEP29881.1"/>
    </source>
</evidence>
<accession>G4QGT6</accession>
<dbReference type="InterPro" id="IPR010653">
    <property type="entry name" value="NlpB/DapX"/>
</dbReference>
<dbReference type="HAMAP" id="MF_00924">
    <property type="entry name" value="OM_assembly_BamC"/>
    <property type="match status" value="1"/>
</dbReference>
<evidence type="ECO:0000313" key="8">
    <source>
        <dbReference type="Proteomes" id="UP000009282"/>
    </source>
</evidence>
<name>G4QGT6_GLANF</name>
<keyword evidence="4 6" id="KW-0998">Cell outer membrane</keyword>
<dbReference type="GO" id="GO:0043165">
    <property type="term" value="P:Gram-negative-bacterium-type cell outer membrane assembly"/>
    <property type="evidence" value="ECO:0007669"/>
    <property type="project" value="UniProtKB-UniRule"/>
</dbReference>
<dbReference type="GO" id="GO:0009279">
    <property type="term" value="C:cell outer membrane"/>
    <property type="evidence" value="ECO:0007669"/>
    <property type="project" value="UniProtKB-SubCell"/>
</dbReference>
<dbReference type="InterPro" id="IPR014524">
    <property type="entry name" value="BamC"/>
</dbReference>
<dbReference type="HOGENOM" id="CLU_063217_0_0_6"/>
<dbReference type="PROSITE" id="PS51257">
    <property type="entry name" value="PROKAR_LIPOPROTEIN"/>
    <property type="match status" value="1"/>
</dbReference>
<evidence type="ECO:0000256" key="5">
    <source>
        <dbReference type="ARBA" id="ARBA00023288"/>
    </source>
</evidence>
<reference evidence="7 8" key="1">
    <citation type="journal article" date="2011" name="J. Bacteriol.">
        <title>Complete genome sequence of seawater bacterium Glaciecola nitratireducens FR1064T.</title>
        <authorList>
            <person name="Bian F."/>
            <person name="Qin Q.L."/>
            <person name="Xie B.B."/>
            <person name="Shu Y.L."/>
            <person name="Zhang X.Y."/>
            <person name="Yu Y."/>
            <person name="Chen B."/>
            <person name="Chen X.L."/>
            <person name="Zhou B.C."/>
            <person name="Zhang Y.Z."/>
        </authorList>
    </citation>
    <scope>NUCLEOTIDE SEQUENCE [LARGE SCALE GENOMIC DNA]</scope>
    <source>
        <strain evidence="8">JCM 12485 / KCTC 12276 / FR1064</strain>
    </source>
</reference>
<dbReference type="EMBL" id="CP003060">
    <property type="protein sequence ID" value="AEP29881.1"/>
    <property type="molecule type" value="Genomic_DNA"/>
</dbReference>
<dbReference type="AlphaFoldDB" id="G4QGT6"/>
<dbReference type="GO" id="GO:0051205">
    <property type="term" value="P:protein insertion into membrane"/>
    <property type="evidence" value="ECO:0007669"/>
    <property type="project" value="UniProtKB-UniRule"/>
</dbReference>
<dbReference type="InterPro" id="IPR042268">
    <property type="entry name" value="BamC_C"/>
</dbReference>
<dbReference type="OrthoDB" id="5598420at2"/>
<keyword evidence="8" id="KW-1185">Reference proteome</keyword>
<comment type="function">
    <text evidence="6">Part of the outer membrane protein assembly complex, which is involved in assembly and insertion of beta-barrel proteins into the outer membrane.</text>
</comment>
<evidence type="ECO:0000256" key="3">
    <source>
        <dbReference type="ARBA" id="ARBA00023139"/>
    </source>
</evidence>
<evidence type="ECO:0000256" key="4">
    <source>
        <dbReference type="ARBA" id="ARBA00023237"/>
    </source>
</evidence>
<dbReference type="STRING" id="1085623.GNIT_1768"/>
<organism evidence="7 8">
    <name type="scientific">Glaciecola nitratireducens (strain JCM 12485 / KCTC 12276 / FR1064)</name>
    <dbReference type="NCBI Taxonomy" id="1085623"/>
    <lineage>
        <taxon>Bacteria</taxon>
        <taxon>Pseudomonadati</taxon>
        <taxon>Pseudomonadota</taxon>
        <taxon>Gammaproteobacteria</taxon>
        <taxon>Alteromonadales</taxon>
        <taxon>Alteromonadaceae</taxon>
        <taxon>Brumicola</taxon>
    </lineage>
</organism>
<dbReference type="Gene3D" id="3.30.310.170">
    <property type="entry name" value="Outer membrane protein assembly factor BamC"/>
    <property type="match status" value="1"/>
</dbReference>
<proteinExistence type="inferred from homology"/>
<keyword evidence="1 6" id="KW-0732">Signal</keyword>
<evidence type="ECO:0000256" key="1">
    <source>
        <dbReference type="ARBA" id="ARBA00022729"/>
    </source>
</evidence>
<dbReference type="Proteomes" id="UP000009282">
    <property type="component" value="Chromosome"/>
</dbReference>
<dbReference type="KEGG" id="gni:GNIT_1768"/>
<sequence>MKYKVVGLGLVAFAIAGCAGKEEREIASGSFEYLEAAQHKSLDVPEDFDSPNYSQRYILPDVGENAPKDLKGKKLKVTPPSLILPLVAGTHVEEGSEDAKVLFDQVNDNEPLQKTVWDTVLTYLEKSSVGVEKFEKENNILVTDWVTEIREVPSSWYDFTDNLVTVKKKFKFTMTLAPHGRTAALRTELVDYVDEQGRAALDQVDLISKRTAESNFLNNVITEYDFGIRLANTQRIAKIRQGFNTDMGFDADGNPAFVVDAVYENTWPRLLLVLRKMGFDVKDLDQSTGLLFVQYNGIESSWWSGLFGSEDKLDIEKNEYRLQLGGVGEKTTVTFMDNESKPFDAKRITKIFAPFKDFMGNEDLDI</sequence>
<keyword evidence="5 6" id="KW-0449">Lipoprotein</keyword>
<protein>
    <recommendedName>
        <fullName evidence="6">Outer membrane protein assembly factor BamC</fullName>
    </recommendedName>
</protein>
<evidence type="ECO:0000256" key="2">
    <source>
        <dbReference type="ARBA" id="ARBA00023136"/>
    </source>
</evidence>
<comment type="subcellular location">
    <subcellularLocation>
        <location evidence="6">Cell outer membrane</location>
        <topology evidence="6">Lipid-anchor</topology>
    </subcellularLocation>
</comment>
<evidence type="ECO:0000256" key="6">
    <source>
        <dbReference type="HAMAP-Rule" id="MF_00924"/>
    </source>
</evidence>